<dbReference type="InterPro" id="IPR032710">
    <property type="entry name" value="NTF2-like_dom_sf"/>
</dbReference>
<dbReference type="RefSeq" id="XP_002184442.1">
    <property type="nucleotide sequence ID" value="XM_002184406.1"/>
</dbReference>
<protein>
    <recommendedName>
        <fullName evidence="5">SOUL heme-binding protein</fullName>
    </recommendedName>
</protein>
<dbReference type="Gene3D" id="3.20.80.10">
    <property type="entry name" value="Regulatory factor, effector binding domain"/>
    <property type="match status" value="1"/>
</dbReference>
<evidence type="ECO:0008006" key="5">
    <source>
        <dbReference type="Google" id="ProtNLM"/>
    </source>
</evidence>
<comment type="similarity">
    <text evidence="1">Belongs to the HEBP family.</text>
</comment>
<gene>
    <name evidence="3" type="ORF">PHATRDRAFT_49656</name>
</gene>
<dbReference type="HOGENOM" id="CLU_726653_0_0_1"/>
<dbReference type="EMBL" id="CM000625">
    <property type="protein sequence ID" value="EEC44191.1"/>
    <property type="molecule type" value="Genomic_DNA"/>
</dbReference>
<evidence type="ECO:0000313" key="3">
    <source>
        <dbReference type="EMBL" id="EEC44191.1"/>
    </source>
</evidence>
<dbReference type="OrthoDB" id="44820at2759"/>
<organism evidence="3 4">
    <name type="scientific">Phaeodactylum tricornutum (strain CCAP 1055/1)</name>
    <dbReference type="NCBI Taxonomy" id="556484"/>
    <lineage>
        <taxon>Eukaryota</taxon>
        <taxon>Sar</taxon>
        <taxon>Stramenopiles</taxon>
        <taxon>Ochrophyta</taxon>
        <taxon>Bacillariophyta</taxon>
        <taxon>Bacillariophyceae</taxon>
        <taxon>Bacillariophycidae</taxon>
        <taxon>Naviculales</taxon>
        <taxon>Phaeodactylaceae</taxon>
        <taxon>Phaeodactylum</taxon>
    </lineage>
</organism>
<name>B7GBC7_PHATC</name>
<dbReference type="Proteomes" id="UP000000759">
    <property type="component" value="Chromosome 23"/>
</dbReference>
<dbReference type="InterPro" id="IPR018790">
    <property type="entry name" value="DUF2358"/>
</dbReference>
<proteinExistence type="inferred from homology"/>
<evidence type="ECO:0000313" key="4">
    <source>
        <dbReference type="Proteomes" id="UP000000759"/>
    </source>
</evidence>
<dbReference type="InterPro" id="IPR006917">
    <property type="entry name" value="SOUL_heme-bd"/>
</dbReference>
<sequence>MVHEIGQLLGLVLGAIVFCPSRLHAFQPAASHSGNRLRRLHSTAVNQLEVDIAKLKRVLKKEYVSFFDPMETQFYSPSVSFIDPMTSFTGVENYKRNVDMLAARTSMGKFLFKDAGIVLHSVEGGALKSDGSIEDICTRWTLRLTAKILPWSPTARFSGISVYQVKAGGRKGVEIIKQSDFWDSINIQEGGTYKEVNKGLAISDFLSQLKPEDLAAPSAGAELPYQLLRRGNGYEVRRYPSHNAVEINYERRDDGFSMLGSFTNGMEPLAPALMAIPCAGSKTMMWPLDFAAPGSDYPPKPAAALEKANDGLWNDCRIVTVPEKVVAVRLFSNASVEPVVRQADKELRDVCLRDGIGIPLSSESLLQFAQYDAIFSMGKRRTEVWIDLEDSSHPWSHNQ</sequence>
<dbReference type="PANTHER" id="PTHR34123">
    <property type="entry name" value="OS04G0578200 PROTEIN"/>
    <property type="match status" value="1"/>
</dbReference>
<dbReference type="Pfam" id="PF10184">
    <property type="entry name" value="DUF2358"/>
    <property type="match status" value="1"/>
</dbReference>
<dbReference type="Pfam" id="PF04832">
    <property type="entry name" value="SOUL"/>
    <property type="match status" value="1"/>
</dbReference>
<dbReference type="PaxDb" id="2850-Phatr49656"/>
<dbReference type="OMA" id="QGIDRTM"/>
<dbReference type="PANTHER" id="PTHR34123:SF1">
    <property type="entry name" value="OS04G0578200 PROTEIN"/>
    <property type="match status" value="1"/>
</dbReference>
<reference evidence="3 4" key="1">
    <citation type="journal article" date="2008" name="Nature">
        <title>The Phaeodactylum genome reveals the evolutionary history of diatom genomes.</title>
        <authorList>
            <person name="Bowler C."/>
            <person name="Allen A.E."/>
            <person name="Badger J.H."/>
            <person name="Grimwood J."/>
            <person name="Jabbari K."/>
            <person name="Kuo A."/>
            <person name="Maheswari U."/>
            <person name="Martens C."/>
            <person name="Maumus F."/>
            <person name="Otillar R.P."/>
            <person name="Rayko E."/>
            <person name="Salamov A."/>
            <person name="Vandepoele K."/>
            <person name="Beszteri B."/>
            <person name="Gruber A."/>
            <person name="Heijde M."/>
            <person name="Katinka M."/>
            <person name="Mock T."/>
            <person name="Valentin K."/>
            <person name="Verret F."/>
            <person name="Berges J.A."/>
            <person name="Brownlee C."/>
            <person name="Cadoret J.P."/>
            <person name="Chiovitti A."/>
            <person name="Choi C.J."/>
            <person name="Coesel S."/>
            <person name="De Martino A."/>
            <person name="Detter J.C."/>
            <person name="Durkin C."/>
            <person name="Falciatore A."/>
            <person name="Fournet J."/>
            <person name="Haruta M."/>
            <person name="Huysman M.J."/>
            <person name="Jenkins B.D."/>
            <person name="Jiroutova K."/>
            <person name="Jorgensen R.E."/>
            <person name="Joubert Y."/>
            <person name="Kaplan A."/>
            <person name="Kroger N."/>
            <person name="Kroth P.G."/>
            <person name="La Roche J."/>
            <person name="Lindquist E."/>
            <person name="Lommer M."/>
            <person name="Martin-Jezequel V."/>
            <person name="Lopez P.J."/>
            <person name="Lucas S."/>
            <person name="Mangogna M."/>
            <person name="McGinnis K."/>
            <person name="Medlin L.K."/>
            <person name="Montsant A."/>
            <person name="Oudot-Le Secq M.P."/>
            <person name="Napoli C."/>
            <person name="Obornik M."/>
            <person name="Parker M.S."/>
            <person name="Petit J.L."/>
            <person name="Porcel B.M."/>
            <person name="Poulsen N."/>
            <person name="Robison M."/>
            <person name="Rychlewski L."/>
            <person name="Rynearson T.A."/>
            <person name="Schmutz J."/>
            <person name="Shapiro H."/>
            <person name="Siaut M."/>
            <person name="Stanley M."/>
            <person name="Sussman M.R."/>
            <person name="Taylor A.R."/>
            <person name="Vardi A."/>
            <person name="von Dassow P."/>
            <person name="Vyverman W."/>
            <person name="Willis A."/>
            <person name="Wyrwicz L.S."/>
            <person name="Rokhsar D.S."/>
            <person name="Weissenbach J."/>
            <person name="Armbrust E.V."/>
            <person name="Green B.R."/>
            <person name="Van de Peer Y."/>
            <person name="Grigoriev I.V."/>
        </authorList>
    </citation>
    <scope>NUCLEOTIDE SEQUENCE [LARGE SCALE GENOMIC DNA]</scope>
    <source>
        <strain evidence="3 4">CCAP 1055/1</strain>
    </source>
</reference>
<dbReference type="STRING" id="556484.B7GBC7"/>
<dbReference type="AlphaFoldDB" id="B7GBC7"/>
<dbReference type="GeneID" id="7198147"/>
<feature type="chain" id="PRO_5002853091" description="SOUL heme-binding protein" evidence="2">
    <location>
        <begin position="26"/>
        <end position="399"/>
    </location>
</feature>
<reference evidence="4" key="2">
    <citation type="submission" date="2008-08" db="EMBL/GenBank/DDBJ databases">
        <authorList>
            <consortium name="Diatom Consortium"/>
            <person name="Grigoriev I."/>
            <person name="Grimwood J."/>
            <person name="Kuo A."/>
            <person name="Otillar R.P."/>
            <person name="Salamov A."/>
            <person name="Detter J.C."/>
            <person name="Lindquist E."/>
            <person name="Shapiro H."/>
            <person name="Lucas S."/>
            <person name="Glavina del Rio T."/>
            <person name="Pitluck S."/>
            <person name="Rokhsar D."/>
            <person name="Bowler C."/>
        </authorList>
    </citation>
    <scope>GENOME REANNOTATION</scope>
    <source>
        <strain evidence="4">CCAP 1055/1</strain>
    </source>
</reference>
<evidence type="ECO:0000256" key="2">
    <source>
        <dbReference type="SAM" id="SignalP"/>
    </source>
</evidence>
<accession>B7GBC7</accession>
<keyword evidence="4" id="KW-1185">Reference proteome</keyword>
<dbReference type="eggNOG" id="ENOG502QWGB">
    <property type="taxonomic scope" value="Eukaryota"/>
</dbReference>
<dbReference type="InParanoid" id="B7GBC7"/>
<dbReference type="SUPFAM" id="SSF54427">
    <property type="entry name" value="NTF2-like"/>
    <property type="match status" value="1"/>
</dbReference>
<dbReference type="SUPFAM" id="SSF55136">
    <property type="entry name" value="Probable bacterial effector-binding domain"/>
    <property type="match status" value="1"/>
</dbReference>
<evidence type="ECO:0000256" key="1">
    <source>
        <dbReference type="ARBA" id="ARBA00009817"/>
    </source>
</evidence>
<dbReference type="KEGG" id="pti:PHATRDRAFT_49656"/>
<keyword evidence="2" id="KW-0732">Signal</keyword>
<feature type="signal peptide" evidence="2">
    <location>
        <begin position="1"/>
        <end position="25"/>
    </location>
</feature>
<dbReference type="InterPro" id="IPR011256">
    <property type="entry name" value="Reg_factor_effector_dom_sf"/>
</dbReference>